<evidence type="ECO:0000313" key="2">
    <source>
        <dbReference type="EMBL" id="KSU05806.1"/>
    </source>
</evidence>
<name>A0A0V8CWV2_LACLL</name>
<dbReference type="PATRIC" id="fig|1360.106.peg.1149"/>
<proteinExistence type="predicted"/>
<feature type="transmembrane region" description="Helical" evidence="1">
    <location>
        <begin position="50"/>
        <end position="71"/>
    </location>
</feature>
<sequence length="81" mass="8265">MADTITTVGTWILGLALVGGGFWLMIWGVVDIAGGVGGKTKEWGKAGMGLGIGVVGGFLFAIGAVTIINWFKKGGSEIPLK</sequence>
<keyword evidence="1" id="KW-0472">Membrane</keyword>
<dbReference type="RefSeq" id="WP_058210480.1">
    <property type="nucleotide sequence ID" value="NZ_LKLP01000119.1"/>
</dbReference>
<dbReference type="AlphaFoldDB" id="A0A0V8CWV2"/>
<protein>
    <submittedName>
        <fullName evidence="2">Uncharacterized protein</fullName>
    </submittedName>
</protein>
<keyword evidence="1" id="KW-0812">Transmembrane</keyword>
<comment type="caution">
    <text evidence="2">The sequence shown here is derived from an EMBL/GenBank/DDBJ whole genome shotgun (WGS) entry which is preliminary data.</text>
</comment>
<evidence type="ECO:0000313" key="3">
    <source>
        <dbReference type="Proteomes" id="UP000054230"/>
    </source>
</evidence>
<gene>
    <name evidence="2" type="ORF">LMG8520_2392</name>
</gene>
<dbReference type="EMBL" id="LKLP01000119">
    <property type="protein sequence ID" value="KSU05806.1"/>
    <property type="molecule type" value="Genomic_DNA"/>
</dbReference>
<accession>A0A0V8CWV2</accession>
<organism evidence="2 3">
    <name type="scientific">Lactococcus lactis subsp. lactis</name>
    <name type="common">Streptococcus lactis</name>
    <dbReference type="NCBI Taxonomy" id="1360"/>
    <lineage>
        <taxon>Bacteria</taxon>
        <taxon>Bacillati</taxon>
        <taxon>Bacillota</taxon>
        <taxon>Bacilli</taxon>
        <taxon>Lactobacillales</taxon>
        <taxon>Streptococcaceae</taxon>
        <taxon>Lactococcus</taxon>
    </lineage>
</organism>
<reference evidence="3" key="1">
    <citation type="submission" date="2015-10" db="EMBL/GenBank/DDBJ databases">
        <title>Draft Genome Sequences of 11 Lactococcus lactis subspecies cremoris strains.</title>
        <authorList>
            <person name="Wels M."/>
            <person name="Backus L."/>
            <person name="Boekhorst J."/>
            <person name="Dijkstra A."/>
            <person name="Beerthuizen M."/>
            <person name="Kelly W."/>
            <person name="Siezen R."/>
            <person name="Bachmann H."/>
            <person name="Van Hijum S."/>
        </authorList>
    </citation>
    <scope>NUCLEOTIDE SEQUENCE [LARGE SCALE GENOMIC DNA]</scope>
    <source>
        <strain evidence="3">LMG8520</strain>
    </source>
</reference>
<feature type="transmembrane region" description="Helical" evidence="1">
    <location>
        <begin position="12"/>
        <end position="30"/>
    </location>
</feature>
<dbReference type="Proteomes" id="UP000054230">
    <property type="component" value="Unassembled WGS sequence"/>
</dbReference>
<evidence type="ECO:0000256" key="1">
    <source>
        <dbReference type="SAM" id="Phobius"/>
    </source>
</evidence>
<keyword evidence="1" id="KW-1133">Transmembrane helix</keyword>